<dbReference type="PANTHER" id="PTHR31499:SF79">
    <property type="entry name" value="HTH MYB-TYPE DOMAIN-CONTAINING PROTEIN"/>
    <property type="match status" value="1"/>
</dbReference>
<organism evidence="2 3">
    <name type="scientific">Escallonia herrerae</name>
    <dbReference type="NCBI Taxonomy" id="1293975"/>
    <lineage>
        <taxon>Eukaryota</taxon>
        <taxon>Viridiplantae</taxon>
        <taxon>Streptophyta</taxon>
        <taxon>Embryophyta</taxon>
        <taxon>Tracheophyta</taxon>
        <taxon>Spermatophyta</taxon>
        <taxon>Magnoliopsida</taxon>
        <taxon>eudicotyledons</taxon>
        <taxon>Gunneridae</taxon>
        <taxon>Pentapetalae</taxon>
        <taxon>asterids</taxon>
        <taxon>campanulids</taxon>
        <taxon>Escalloniales</taxon>
        <taxon>Escalloniaceae</taxon>
        <taxon>Escallonia</taxon>
    </lineage>
</organism>
<proteinExistence type="predicted"/>
<evidence type="ECO:0000259" key="1">
    <source>
        <dbReference type="Pfam" id="PF14379"/>
    </source>
</evidence>
<dbReference type="Pfam" id="PF14379">
    <property type="entry name" value="Myb_CC_LHEQLE"/>
    <property type="match status" value="1"/>
</dbReference>
<sequence length="90" mass="10356">MQIKEAMQLQMDVQWRLHEHVKIQRNLQLRIEAQGKQLKMINDQLQNLNKTICRNQNSNITSSDDPPANLELEALHTMISEGSESTQTAS</sequence>
<dbReference type="GO" id="GO:0003700">
    <property type="term" value="F:DNA-binding transcription factor activity"/>
    <property type="evidence" value="ECO:0007669"/>
    <property type="project" value="InterPro"/>
</dbReference>
<evidence type="ECO:0000313" key="3">
    <source>
        <dbReference type="Proteomes" id="UP001188597"/>
    </source>
</evidence>
<evidence type="ECO:0000313" key="2">
    <source>
        <dbReference type="EMBL" id="KAK3023439.1"/>
    </source>
</evidence>
<comment type="caution">
    <text evidence="2">The sequence shown here is derived from an EMBL/GenBank/DDBJ whole genome shotgun (WGS) entry which is preliminary data.</text>
</comment>
<dbReference type="AlphaFoldDB" id="A0AA88WB81"/>
<keyword evidence="3" id="KW-1185">Reference proteome</keyword>
<accession>A0AA88WB81</accession>
<dbReference type="PANTHER" id="PTHR31499">
    <property type="entry name" value="MYB FAMILY TRANSCRIPTION FACTOR PHL11"/>
    <property type="match status" value="1"/>
</dbReference>
<feature type="domain" description="MYB-CC type transcription factor LHEQLE-containing" evidence="1">
    <location>
        <begin position="1"/>
        <end position="44"/>
    </location>
</feature>
<dbReference type="InterPro" id="IPR046955">
    <property type="entry name" value="PHR1-like"/>
</dbReference>
<dbReference type="EMBL" id="JAVXUP010000656">
    <property type="protein sequence ID" value="KAK3023439.1"/>
    <property type="molecule type" value="Genomic_DNA"/>
</dbReference>
<dbReference type="Proteomes" id="UP001188597">
    <property type="component" value="Unassembled WGS sequence"/>
</dbReference>
<dbReference type="InterPro" id="IPR025756">
    <property type="entry name" value="Myb_CC_LHEQLE"/>
</dbReference>
<gene>
    <name evidence="2" type="ORF">RJ639_042683</name>
</gene>
<name>A0AA88WB81_9ASTE</name>
<protein>
    <recommendedName>
        <fullName evidence="1">MYB-CC type transcription factor LHEQLE-containing domain-containing protein</fullName>
    </recommendedName>
</protein>
<reference evidence="2" key="1">
    <citation type="submission" date="2022-12" db="EMBL/GenBank/DDBJ databases">
        <title>Draft genome assemblies for two species of Escallonia (Escalloniales).</title>
        <authorList>
            <person name="Chanderbali A."/>
            <person name="Dervinis C."/>
            <person name="Anghel I."/>
            <person name="Soltis D."/>
            <person name="Soltis P."/>
            <person name="Zapata F."/>
        </authorList>
    </citation>
    <scope>NUCLEOTIDE SEQUENCE</scope>
    <source>
        <strain evidence="2">UCBG64.0493</strain>
        <tissue evidence="2">Leaf</tissue>
    </source>
</reference>